<dbReference type="HOGENOM" id="CLU_096188_2_2_1"/>
<accession>B8MDM8</accession>
<reference evidence="3" key="1">
    <citation type="journal article" date="2015" name="Genome Announc.">
        <title>Genome sequence of the AIDS-associated pathogen Penicillium marneffei (ATCC18224) and its near taxonomic relative Talaromyces stipitatus (ATCC10500).</title>
        <authorList>
            <person name="Nierman W.C."/>
            <person name="Fedorova-Abrams N.D."/>
            <person name="Andrianopoulos A."/>
        </authorList>
    </citation>
    <scope>NUCLEOTIDE SEQUENCE [LARGE SCALE GENOMIC DNA]</scope>
    <source>
        <strain evidence="3">ATCC 10500 / CBS 375.48 / QM 6759 / NRRL 1006</strain>
    </source>
</reference>
<gene>
    <name evidence="2" type="ORF">TSTA_120110</name>
</gene>
<dbReference type="OrthoDB" id="5840532at2759"/>
<dbReference type="Gene3D" id="2.60.120.10">
    <property type="entry name" value="Jelly Rolls"/>
    <property type="match status" value="1"/>
</dbReference>
<dbReference type="InterPro" id="IPR014710">
    <property type="entry name" value="RmlC-like_jellyroll"/>
</dbReference>
<keyword evidence="3" id="KW-1185">Reference proteome</keyword>
<evidence type="ECO:0000313" key="3">
    <source>
        <dbReference type="Proteomes" id="UP000001745"/>
    </source>
</evidence>
<dbReference type="PANTHER" id="PTHR36156:SF2">
    <property type="entry name" value="CUPIN TYPE-2 DOMAIN-CONTAINING PROTEIN"/>
    <property type="match status" value="1"/>
</dbReference>
<dbReference type="PANTHER" id="PTHR36156">
    <property type="entry name" value="SLR2101 PROTEIN"/>
    <property type="match status" value="1"/>
</dbReference>
<dbReference type="GeneID" id="8105285"/>
<name>B8MDM8_TALSN</name>
<evidence type="ECO:0000259" key="1">
    <source>
        <dbReference type="Pfam" id="PF07883"/>
    </source>
</evidence>
<dbReference type="InterPro" id="IPR011051">
    <property type="entry name" value="RmlC_Cupin_sf"/>
</dbReference>
<protein>
    <recommendedName>
        <fullName evidence="1">Cupin type-2 domain-containing protein</fullName>
    </recommendedName>
</protein>
<dbReference type="Pfam" id="PF07883">
    <property type="entry name" value="Cupin_2"/>
    <property type="match status" value="1"/>
</dbReference>
<dbReference type="SUPFAM" id="SSF51182">
    <property type="entry name" value="RmlC-like cupins"/>
    <property type="match status" value="1"/>
</dbReference>
<dbReference type="InterPro" id="IPR047142">
    <property type="entry name" value="OryJ/VirC-like"/>
</dbReference>
<dbReference type="VEuPathDB" id="FungiDB:TSTA_120110"/>
<organism evidence="2 3">
    <name type="scientific">Talaromyces stipitatus (strain ATCC 10500 / CBS 375.48 / QM 6759 / NRRL 1006)</name>
    <name type="common">Penicillium stipitatum</name>
    <dbReference type="NCBI Taxonomy" id="441959"/>
    <lineage>
        <taxon>Eukaryota</taxon>
        <taxon>Fungi</taxon>
        <taxon>Dikarya</taxon>
        <taxon>Ascomycota</taxon>
        <taxon>Pezizomycotina</taxon>
        <taxon>Eurotiomycetes</taxon>
        <taxon>Eurotiomycetidae</taxon>
        <taxon>Eurotiales</taxon>
        <taxon>Trichocomaceae</taxon>
        <taxon>Talaromyces</taxon>
        <taxon>Talaromyces sect. Talaromyces</taxon>
    </lineage>
</organism>
<dbReference type="Proteomes" id="UP000001745">
    <property type="component" value="Unassembled WGS sequence"/>
</dbReference>
<dbReference type="STRING" id="441959.B8MDM8"/>
<feature type="domain" description="Cupin type-2" evidence="1">
    <location>
        <begin position="83"/>
        <end position="150"/>
    </location>
</feature>
<dbReference type="CDD" id="cd02231">
    <property type="entry name" value="cupin_BLL6423-like"/>
    <property type="match status" value="1"/>
</dbReference>
<dbReference type="PhylomeDB" id="B8MDM8"/>
<dbReference type="eggNOG" id="ENOG502SUI3">
    <property type="taxonomic scope" value="Eukaryota"/>
</dbReference>
<sequence length="181" mass="19861">MTNLSTPIRRVLTASDPKGNGYFASDDLLTPYDPTTAPEFSLPTEKSAFGVIQLHRTRGFPADNQRPTLVPLADTKGPSARIIDLPPHQEGGWMHRTLSLDYCVVLSGSVTFITDGGEEKTLKEHDVIVTRGVNHAWVNRGETVARVFAVVVPALPIITEDRVQLDKTPAGEIFDPEEEDD</sequence>
<dbReference type="AlphaFoldDB" id="B8MDM8"/>
<proteinExistence type="predicted"/>
<dbReference type="RefSeq" id="XP_002482249.1">
    <property type="nucleotide sequence ID" value="XM_002482204.1"/>
</dbReference>
<evidence type="ECO:0000313" key="2">
    <source>
        <dbReference type="EMBL" id="EED18257.1"/>
    </source>
</evidence>
<dbReference type="InterPro" id="IPR013096">
    <property type="entry name" value="Cupin_2"/>
</dbReference>
<dbReference type="InParanoid" id="B8MDM8"/>
<dbReference type="OMA" id="FGVIQIH"/>
<dbReference type="EMBL" id="EQ962655">
    <property type="protein sequence ID" value="EED18257.1"/>
    <property type="molecule type" value="Genomic_DNA"/>
</dbReference>